<dbReference type="OrthoDB" id="7796491at2"/>
<sequence length="422" mass="46838">MAGAPGAALANEPNQETGQDMSNEQAENDTQPLTLEDWSAFIENVRALPQQMLEKLPEDQRSDPRIQEEVTRLAFQSLISVGLDTLGGDPDFPQFLPTISEVMNVGQPNADTIYRAARIAPDGTYRLTGLRGSLNQAVVSQVVPRNAETGKGRAHLDLNEISVDADGRFDVLISASKPEGFAGDWWELRPAANRLLVRLVSSNWAEERSPTLSLERLDLPMGQGREEAGAFAQKLKAAPVAMDFLGGMFVDRVQALAEEGFVHRFKPFDITSAGGLQGQFYYETVYQLEDDEALVIETEIPLECPYRSLILTNHLYQTTNWYNNHSSLNGDQSPPDSDGKWRVVVSNVDPGVRNWLDPAGFKRGIIQGRWTNCSDTPVPQIELVKLAELDAHLPGDVARVTAEERDAIIRNRRAAQLQRPHW</sequence>
<keyword evidence="3" id="KW-1185">Reference proteome</keyword>
<evidence type="ECO:0000313" key="3">
    <source>
        <dbReference type="Proteomes" id="UP000442714"/>
    </source>
</evidence>
<evidence type="ECO:0000313" key="2">
    <source>
        <dbReference type="EMBL" id="MXO89916.1"/>
    </source>
</evidence>
<organism evidence="2 3">
    <name type="scientific">Pontixanthobacter aquaemixtae</name>
    <dbReference type="NCBI Taxonomy" id="1958940"/>
    <lineage>
        <taxon>Bacteria</taxon>
        <taxon>Pseudomonadati</taxon>
        <taxon>Pseudomonadota</taxon>
        <taxon>Alphaproteobacteria</taxon>
        <taxon>Sphingomonadales</taxon>
        <taxon>Erythrobacteraceae</taxon>
        <taxon>Pontixanthobacter</taxon>
    </lineage>
</organism>
<proteinExistence type="predicted"/>
<dbReference type="Proteomes" id="UP000442714">
    <property type="component" value="Unassembled WGS sequence"/>
</dbReference>
<reference evidence="2 3" key="1">
    <citation type="submission" date="2019-12" db="EMBL/GenBank/DDBJ databases">
        <title>Genomic-based taxomic classification of the family Erythrobacteraceae.</title>
        <authorList>
            <person name="Xu L."/>
        </authorList>
    </citation>
    <scope>NUCLEOTIDE SEQUENCE [LARGE SCALE GENOMIC DNA]</scope>
    <source>
        <strain evidence="2 3">KCTC 52763</strain>
    </source>
</reference>
<protein>
    <recommendedName>
        <fullName evidence="4">DUF1214 domain-containing protein</fullName>
    </recommendedName>
</protein>
<feature type="region of interest" description="Disordered" evidence="1">
    <location>
        <begin position="1"/>
        <end position="33"/>
    </location>
</feature>
<accession>A0A844ZSD7</accession>
<gene>
    <name evidence="2" type="ORF">GRI41_03705</name>
</gene>
<evidence type="ECO:0000256" key="1">
    <source>
        <dbReference type="SAM" id="MobiDB-lite"/>
    </source>
</evidence>
<dbReference type="AlphaFoldDB" id="A0A844ZSD7"/>
<dbReference type="RefSeq" id="WP_160603425.1">
    <property type="nucleotide sequence ID" value="NZ_WTYX01000001.1"/>
</dbReference>
<name>A0A844ZSD7_9SPHN</name>
<dbReference type="EMBL" id="WTYX01000001">
    <property type="protein sequence ID" value="MXO89916.1"/>
    <property type="molecule type" value="Genomic_DNA"/>
</dbReference>
<comment type="caution">
    <text evidence="2">The sequence shown here is derived from an EMBL/GenBank/DDBJ whole genome shotgun (WGS) entry which is preliminary data.</text>
</comment>
<evidence type="ECO:0008006" key="4">
    <source>
        <dbReference type="Google" id="ProtNLM"/>
    </source>
</evidence>
<feature type="compositionally biased region" description="Polar residues" evidence="1">
    <location>
        <begin position="12"/>
        <end position="33"/>
    </location>
</feature>